<protein>
    <submittedName>
        <fullName evidence="3">Uncharacterized protein</fullName>
    </submittedName>
</protein>
<evidence type="ECO:0000313" key="3">
    <source>
        <dbReference type="EMBL" id="CAJ1384488.1"/>
    </source>
</evidence>
<keyword evidence="4" id="KW-1185">Reference proteome</keyword>
<reference evidence="3" key="1">
    <citation type="submission" date="2023-08" db="EMBL/GenBank/DDBJ databases">
        <authorList>
            <person name="Chen Y."/>
            <person name="Shah S."/>
            <person name="Dougan E. K."/>
            <person name="Thang M."/>
            <person name="Chan C."/>
        </authorList>
    </citation>
    <scope>NUCLEOTIDE SEQUENCE</scope>
</reference>
<proteinExistence type="predicted"/>
<keyword evidence="1" id="KW-0175">Coiled coil</keyword>
<comment type="caution">
    <text evidence="3">The sequence shown here is derived from an EMBL/GenBank/DDBJ whole genome shotgun (WGS) entry which is preliminary data.</text>
</comment>
<dbReference type="AlphaFoldDB" id="A0AA36ICX1"/>
<feature type="coiled-coil region" evidence="1">
    <location>
        <begin position="765"/>
        <end position="810"/>
    </location>
</feature>
<gene>
    <name evidence="3" type="ORF">EVOR1521_LOCUS11356</name>
</gene>
<dbReference type="EMBL" id="CAUJNA010001114">
    <property type="protein sequence ID" value="CAJ1384488.1"/>
    <property type="molecule type" value="Genomic_DNA"/>
</dbReference>
<keyword evidence="2" id="KW-0472">Membrane</keyword>
<feature type="transmembrane region" description="Helical" evidence="2">
    <location>
        <begin position="126"/>
        <end position="148"/>
    </location>
</feature>
<evidence type="ECO:0000313" key="4">
    <source>
        <dbReference type="Proteomes" id="UP001178507"/>
    </source>
</evidence>
<evidence type="ECO:0000256" key="2">
    <source>
        <dbReference type="SAM" id="Phobius"/>
    </source>
</evidence>
<name>A0AA36ICX1_9DINO</name>
<keyword evidence="2" id="KW-0812">Transmembrane</keyword>
<organism evidence="3 4">
    <name type="scientific">Effrenium voratum</name>
    <dbReference type="NCBI Taxonomy" id="2562239"/>
    <lineage>
        <taxon>Eukaryota</taxon>
        <taxon>Sar</taxon>
        <taxon>Alveolata</taxon>
        <taxon>Dinophyceae</taxon>
        <taxon>Suessiales</taxon>
        <taxon>Symbiodiniaceae</taxon>
        <taxon>Effrenium</taxon>
    </lineage>
</organism>
<accession>A0AA36ICX1</accession>
<feature type="transmembrane region" description="Helical" evidence="2">
    <location>
        <begin position="283"/>
        <end position="307"/>
    </location>
</feature>
<evidence type="ECO:0000256" key="1">
    <source>
        <dbReference type="SAM" id="Coils"/>
    </source>
</evidence>
<feature type="transmembrane region" description="Helical" evidence="2">
    <location>
        <begin position="319"/>
        <end position="345"/>
    </location>
</feature>
<feature type="transmembrane region" description="Helical" evidence="2">
    <location>
        <begin position="366"/>
        <end position="383"/>
    </location>
</feature>
<dbReference type="Proteomes" id="UP001178507">
    <property type="component" value="Unassembled WGS sequence"/>
</dbReference>
<keyword evidence="2" id="KW-1133">Transmembrane helix</keyword>
<sequence length="821" mass="90708">MPVPTASLEESLLRWRAELHADMARLEARLKVLERRLPDEPELWSPKPVALEGNNLTNEALEDALQFQVAVFDEAEPKVAPGNAPEPGPSPEPEAAHEEEGLVYFGSSAWTFPVVIGLAPAGCWDVTFAVLLLLLNLGMQAMFSYIILSEDFMGPDFASQVLDAKRWRTSIAHDHKYLDLAGTSLVSRVCGLDGSLILSTNQANLVGDINSFLGLQVGQFSPDAFQPGVLLCMLCILLWSLCVYKELRSVGHTLEALLQIPRAKRSIFRENILQGLSKGRLKLLLFTLLVRTLIASVLLVSGIQWLAKTTSITELMLNAVALNAILDIDEFLFAGFTPVSIQLAVDRLEPCKVKYTSRRSQVESGFLFALLAGTVLMPYFFLLEPQGELMLATKMEMCGGNQTFVVGQNQDTQIIVGFNTELGHDPSQASALEKSVQQHIWASDHLDGYISFAATKFDFSRDLSSTMLAEAGQWAAICPEKEVLTPGGILYQDPWVTGMIVSRLRAAALSLGHTQGAETCAELAHLCDMPNARLLRLICGVTCRCTDPASLPWFKTTQQGCADSCTAIAKAELSSAPCQDNGQDEFWLRLWDSYMPSFSAVYNSNITEGVLGPTLINITRAMKEVGCPALTMPALANEVATGALWCQGHPPIFRPLVHEAHGQMKSTHEEHCAELEQRLSQVHEAHGQMKSVHEEHRADLEQRLSQVHDAHGQMKAAHEDLGLRLAGLHTAHQEQVLAGQQALGALQEATTNELQQHSLQLRSHYSKWEAHRASLEERLENIEGVMMEFCEKQSNELEIAQRSLSEVQLEQQTWHREKDSL</sequence>
<feature type="transmembrane region" description="Helical" evidence="2">
    <location>
        <begin position="224"/>
        <end position="244"/>
    </location>
</feature>